<evidence type="ECO:0000256" key="5">
    <source>
        <dbReference type="HAMAP-Rule" id="MF_01024"/>
    </source>
</evidence>
<dbReference type="EC" id="1.1.1.23" evidence="5"/>
<dbReference type="GO" id="GO:0051287">
    <property type="term" value="F:NAD binding"/>
    <property type="evidence" value="ECO:0007669"/>
    <property type="project" value="InterPro"/>
</dbReference>
<feature type="binding site" evidence="5 8">
    <location>
        <position position="418"/>
    </location>
    <ligand>
        <name>substrate</name>
    </ligand>
</feature>
<feature type="binding site" evidence="5 8">
    <location>
        <position position="364"/>
    </location>
    <ligand>
        <name>substrate</name>
    </ligand>
</feature>
<reference evidence="11 12" key="1">
    <citation type="submission" date="2019-07" db="EMBL/GenBank/DDBJ databases">
        <title>Genome sequencing of 100 strains of the haloalkaliphilic chemolithoautotrophic sulfur-oxidizing bacterium Thioalkalivibrio.</title>
        <authorList>
            <person name="Muyzer G."/>
        </authorList>
    </citation>
    <scope>NUCLEOTIDE SEQUENCE [LARGE SCALE GENOMIC DNA]</scope>
    <source>
        <strain evidence="11 12">ASO4-4</strain>
    </source>
</reference>
<evidence type="ECO:0000256" key="4">
    <source>
        <dbReference type="ARBA" id="ARBA00023002"/>
    </source>
</evidence>
<comment type="pathway">
    <text evidence="5">Amino-acid biosynthesis; L-histidine biosynthesis; L-histidine from 5-phospho-alpha-D-ribose 1-diphosphate: step 9/9.</text>
</comment>
<dbReference type="NCBIfam" id="TIGR00069">
    <property type="entry name" value="hisD"/>
    <property type="match status" value="1"/>
</dbReference>
<comment type="catalytic activity">
    <reaction evidence="5">
        <text>L-histidinol + 2 NAD(+) + H2O = L-histidine + 2 NADH + 3 H(+)</text>
        <dbReference type="Rhea" id="RHEA:20641"/>
        <dbReference type="ChEBI" id="CHEBI:15377"/>
        <dbReference type="ChEBI" id="CHEBI:15378"/>
        <dbReference type="ChEBI" id="CHEBI:57540"/>
        <dbReference type="ChEBI" id="CHEBI:57595"/>
        <dbReference type="ChEBI" id="CHEBI:57699"/>
        <dbReference type="ChEBI" id="CHEBI:57945"/>
        <dbReference type="EC" id="1.1.1.23"/>
    </reaction>
</comment>
<proteinExistence type="inferred from homology"/>
<dbReference type="SUPFAM" id="SSF53720">
    <property type="entry name" value="ALDH-like"/>
    <property type="match status" value="1"/>
</dbReference>
<comment type="similarity">
    <text evidence="1 5 6 10">Belongs to the histidinol dehydrogenase family.</text>
</comment>
<gene>
    <name evidence="5" type="primary">hisD</name>
    <name evidence="11" type="ORF">LZ24_01043</name>
</gene>
<keyword evidence="5" id="KW-0520">NAD</keyword>
<comment type="caution">
    <text evidence="5">Lacks conserved residue(s) required for the propagation of feature annotation.</text>
</comment>
<keyword evidence="4 5" id="KW-0560">Oxidoreductase</keyword>
<feature type="binding site" evidence="5 8">
    <location>
        <position position="240"/>
    </location>
    <ligand>
        <name>substrate</name>
    </ligand>
</feature>
<dbReference type="Proteomes" id="UP000318307">
    <property type="component" value="Unassembled WGS sequence"/>
</dbReference>
<comment type="function">
    <text evidence="5">Catalyzes the sequential NAD-dependent oxidations of L-histidinol to L-histidinaldehyde and then to L-histidine.</text>
</comment>
<dbReference type="EMBL" id="VLLC01000006">
    <property type="protein sequence ID" value="TWI74103.1"/>
    <property type="molecule type" value="Genomic_DNA"/>
</dbReference>
<protein>
    <recommendedName>
        <fullName evidence="5">Histidinol dehydrogenase</fullName>
        <shortName evidence="5">HDH</shortName>
        <ecNumber evidence="5">1.1.1.23</ecNumber>
    </recommendedName>
</protein>
<dbReference type="GO" id="GO:0008270">
    <property type="term" value="F:zinc ion binding"/>
    <property type="evidence" value="ECO:0007669"/>
    <property type="project" value="UniProtKB-UniRule"/>
</dbReference>
<dbReference type="GO" id="GO:0000105">
    <property type="term" value="P:L-histidine biosynthetic process"/>
    <property type="evidence" value="ECO:0007669"/>
    <property type="project" value="UniProtKB-UniRule"/>
</dbReference>
<dbReference type="GO" id="GO:0004399">
    <property type="term" value="F:histidinol dehydrogenase activity"/>
    <property type="evidence" value="ECO:0007669"/>
    <property type="project" value="UniProtKB-UniRule"/>
</dbReference>
<dbReference type="Gene3D" id="3.40.50.1980">
    <property type="entry name" value="Nitrogenase molybdenum iron protein domain"/>
    <property type="match status" value="2"/>
</dbReference>
<sequence length="435" mass="46499">MEMLKYPSAEAEARLKAIVARGLGETEEMTAQVVGILEDVRTRGDEAVLEYTRRFDAPDLAAHALCVTEAEFDAAEKMVSPDFMRALDRAVEQIASFHRRQVQNSWIDTPRDGVMLGQLVKPVDAAGVYVPGATGGMTPLVSSVLMGGIPARIAGVQQVVMTTPPMADGSVNPHLLVAARKVGMDAVIRAGSAWGIAAMAWGTEQVPRVDVIVGPGNIWVTLAKKLVSGMVGIDMIAGPSEILVISDGKAPAAYAAADLLSQAEHDTMASAILVTTDAAFAREVLAELDRQLANLPRKDTAEASLRDFGAILVVDTLEQAFDVSNRLAPEHLELLMEDPLPWIGKVRNAGAIFCGTHTPEPMGDYIAGPNHVLPTAGTARFASALGVDHFVKKSSLISYTREAFMKEAEDVMHLAGIEGLEAHAHSVRVRLEKTK</sequence>
<dbReference type="Gene3D" id="1.20.5.1300">
    <property type="match status" value="1"/>
</dbReference>
<evidence type="ECO:0000256" key="8">
    <source>
        <dbReference type="PIRSR" id="PIRSR000099-3"/>
    </source>
</evidence>
<evidence type="ECO:0000313" key="12">
    <source>
        <dbReference type="Proteomes" id="UP000318307"/>
    </source>
</evidence>
<keyword evidence="5" id="KW-0028">Amino-acid biosynthesis</keyword>
<feature type="binding site" evidence="5 9">
    <location>
        <position position="265"/>
    </location>
    <ligand>
        <name>Zn(2+)</name>
        <dbReference type="ChEBI" id="CHEBI:29105"/>
    </ligand>
</feature>
<evidence type="ECO:0000256" key="1">
    <source>
        <dbReference type="ARBA" id="ARBA00010178"/>
    </source>
</evidence>
<dbReference type="InterPro" id="IPR016161">
    <property type="entry name" value="Ald_DH/histidinol_DH"/>
</dbReference>
<keyword evidence="12" id="KW-1185">Reference proteome</keyword>
<keyword evidence="5" id="KW-0368">Histidine biosynthesis</keyword>
<dbReference type="InterPro" id="IPR012131">
    <property type="entry name" value="Hstdl_DH"/>
</dbReference>
<evidence type="ECO:0000313" key="11">
    <source>
        <dbReference type="EMBL" id="TWI74103.1"/>
    </source>
</evidence>
<comment type="cofactor">
    <cofactor evidence="5 9">
        <name>Zn(2+)</name>
        <dbReference type="ChEBI" id="CHEBI:29105"/>
    </cofactor>
    <text evidence="5 9">Binds 1 zinc ion per subunit.</text>
</comment>
<dbReference type="RefSeq" id="WP_144683036.1">
    <property type="nucleotide sequence ID" value="NZ_VLLC01000006.1"/>
</dbReference>
<feature type="binding site" evidence="5 9">
    <location>
        <position position="364"/>
    </location>
    <ligand>
        <name>Zn(2+)</name>
        <dbReference type="ChEBI" id="CHEBI:29105"/>
    </ligand>
</feature>
<evidence type="ECO:0000256" key="3">
    <source>
        <dbReference type="ARBA" id="ARBA00022833"/>
    </source>
</evidence>
<evidence type="ECO:0000256" key="6">
    <source>
        <dbReference type="PIRNR" id="PIRNR000099"/>
    </source>
</evidence>
<dbReference type="GO" id="GO:0005829">
    <property type="term" value="C:cytosol"/>
    <property type="evidence" value="ECO:0007669"/>
    <property type="project" value="TreeGrafter"/>
</dbReference>
<dbReference type="Pfam" id="PF00815">
    <property type="entry name" value="Histidinol_dh"/>
    <property type="match status" value="1"/>
</dbReference>
<dbReference type="PANTHER" id="PTHR21256:SF2">
    <property type="entry name" value="HISTIDINE BIOSYNTHESIS TRIFUNCTIONAL PROTEIN"/>
    <property type="match status" value="1"/>
</dbReference>
<feature type="active site" description="Proton acceptor" evidence="5 7">
    <location>
        <position position="330"/>
    </location>
</feature>
<evidence type="ECO:0000256" key="10">
    <source>
        <dbReference type="RuleBase" id="RU004175"/>
    </source>
</evidence>
<dbReference type="CDD" id="cd06572">
    <property type="entry name" value="Histidinol_dh"/>
    <property type="match status" value="1"/>
</dbReference>
<dbReference type="InterPro" id="IPR001692">
    <property type="entry name" value="Histidinol_DH_CS"/>
</dbReference>
<dbReference type="PRINTS" id="PR00083">
    <property type="entry name" value="HOLDHDRGNASE"/>
</dbReference>
<keyword evidence="2 5" id="KW-0479">Metal-binding</keyword>
<accession>A0A562RZ15</accession>
<dbReference type="HAMAP" id="MF_01024">
    <property type="entry name" value="HisD"/>
    <property type="match status" value="1"/>
</dbReference>
<dbReference type="FunFam" id="3.40.50.1980:FF:000001">
    <property type="entry name" value="Histidinol dehydrogenase"/>
    <property type="match status" value="1"/>
</dbReference>
<evidence type="ECO:0000256" key="9">
    <source>
        <dbReference type="PIRSR" id="PIRSR000099-4"/>
    </source>
</evidence>
<evidence type="ECO:0000256" key="2">
    <source>
        <dbReference type="ARBA" id="ARBA00022723"/>
    </source>
</evidence>
<dbReference type="OrthoDB" id="9805269at2"/>
<feature type="active site" description="Proton acceptor" evidence="5 7">
    <location>
        <position position="331"/>
    </location>
</feature>
<evidence type="ECO:0000256" key="7">
    <source>
        <dbReference type="PIRSR" id="PIRSR000099-1"/>
    </source>
</evidence>
<feature type="binding site" evidence="5 9">
    <location>
        <position position="423"/>
    </location>
    <ligand>
        <name>Zn(2+)</name>
        <dbReference type="ChEBI" id="CHEBI:29105"/>
    </ligand>
</feature>
<feature type="binding site" evidence="5 8">
    <location>
        <position position="331"/>
    </location>
    <ligand>
        <name>substrate</name>
    </ligand>
</feature>
<dbReference type="PROSITE" id="PS00611">
    <property type="entry name" value="HISOL_DEHYDROGENASE"/>
    <property type="match status" value="1"/>
</dbReference>
<feature type="binding site" evidence="5 8">
    <location>
        <position position="423"/>
    </location>
    <ligand>
        <name>substrate</name>
    </ligand>
</feature>
<keyword evidence="3 5" id="KW-0862">Zinc</keyword>
<comment type="caution">
    <text evidence="11">The sequence shown here is derived from an EMBL/GenBank/DDBJ whole genome shotgun (WGS) entry which is preliminary data.</text>
</comment>
<dbReference type="PIRSF" id="PIRSF000099">
    <property type="entry name" value="Histidinol_dh"/>
    <property type="match status" value="1"/>
</dbReference>
<feature type="binding site" evidence="5 8">
    <location>
        <position position="262"/>
    </location>
    <ligand>
        <name>substrate</name>
    </ligand>
</feature>
<organism evidence="11 12">
    <name type="scientific">Desulfobotulus alkaliphilus</name>
    <dbReference type="NCBI Taxonomy" id="622671"/>
    <lineage>
        <taxon>Bacteria</taxon>
        <taxon>Pseudomonadati</taxon>
        <taxon>Thermodesulfobacteriota</taxon>
        <taxon>Desulfobacteria</taxon>
        <taxon>Desulfobacterales</taxon>
        <taxon>Desulfobacteraceae</taxon>
        <taxon>Desulfobotulus</taxon>
    </lineage>
</organism>
<feature type="binding site" evidence="5 9">
    <location>
        <position position="262"/>
    </location>
    <ligand>
        <name>Zn(2+)</name>
        <dbReference type="ChEBI" id="CHEBI:29105"/>
    </ligand>
</feature>
<dbReference type="PANTHER" id="PTHR21256">
    <property type="entry name" value="HISTIDINOL DEHYDROGENASE HDH"/>
    <property type="match status" value="1"/>
</dbReference>
<feature type="binding site" evidence="5 8">
    <location>
        <position position="265"/>
    </location>
    <ligand>
        <name>substrate</name>
    </ligand>
</feature>
<dbReference type="InterPro" id="IPR022695">
    <property type="entry name" value="Histidinol_DH_monofunct"/>
</dbReference>
<dbReference type="UniPathway" id="UPA00031">
    <property type="reaction ID" value="UER00014"/>
</dbReference>
<name>A0A562RZ15_9BACT</name>
<dbReference type="AlphaFoldDB" id="A0A562RZ15"/>